<comment type="caution">
    <text evidence="1">The sequence shown here is derived from an EMBL/GenBank/DDBJ whole genome shotgun (WGS) entry which is preliminary data.</text>
</comment>
<accession>A0AAD5WK78</accession>
<organism evidence="1 2">
    <name type="scientific">Parelaphostrongylus tenuis</name>
    <name type="common">Meningeal worm</name>
    <dbReference type="NCBI Taxonomy" id="148309"/>
    <lineage>
        <taxon>Eukaryota</taxon>
        <taxon>Metazoa</taxon>
        <taxon>Ecdysozoa</taxon>
        <taxon>Nematoda</taxon>
        <taxon>Chromadorea</taxon>
        <taxon>Rhabditida</taxon>
        <taxon>Rhabditina</taxon>
        <taxon>Rhabditomorpha</taxon>
        <taxon>Strongyloidea</taxon>
        <taxon>Metastrongylidae</taxon>
        <taxon>Parelaphostrongylus</taxon>
    </lineage>
</organism>
<gene>
    <name evidence="1" type="ORF">KIN20_034660</name>
</gene>
<dbReference type="Proteomes" id="UP001196413">
    <property type="component" value="Unassembled WGS sequence"/>
</dbReference>
<proteinExistence type="predicted"/>
<evidence type="ECO:0000313" key="2">
    <source>
        <dbReference type="Proteomes" id="UP001196413"/>
    </source>
</evidence>
<reference evidence="1" key="1">
    <citation type="submission" date="2021-06" db="EMBL/GenBank/DDBJ databases">
        <title>Parelaphostrongylus tenuis whole genome reference sequence.</title>
        <authorList>
            <person name="Garwood T.J."/>
            <person name="Larsen P.A."/>
            <person name="Fountain-Jones N.M."/>
            <person name="Garbe J.R."/>
            <person name="Macchietto M.G."/>
            <person name="Kania S.A."/>
            <person name="Gerhold R.W."/>
            <person name="Richards J.E."/>
            <person name="Wolf T.M."/>
        </authorList>
    </citation>
    <scope>NUCLEOTIDE SEQUENCE</scope>
    <source>
        <strain evidence="1">MNPRO001-30</strain>
        <tissue evidence="1">Meninges</tissue>
    </source>
</reference>
<dbReference type="AlphaFoldDB" id="A0AAD5WK78"/>
<keyword evidence="2" id="KW-1185">Reference proteome</keyword>
<name>A0AAD5WK78_PARTN</name>
<dbReference type="EMBL" id="JAHQIW010007152">
    <property type="protein sequence ID" value="KAJ1372488.1"/>
    <property type="molecule type" value="Genomic_DNA"/>
</dbReference>
<sequence>MLAALTLSPFPSVIWDTHFCGGALQQMSYVLFATEGKLFFDYGDHIGLRGSSSVNARHYVVRRWQNAGALQTGKSHVYLKNCILIKICFSKKGAIDAANLFPESD</sequence>
<protein>
    <submittedName>
        <fullName evidence="1">Uncharacterized protein</fullName>
    </submittedName>
</protein>
<evidence type="ECO:0000313" key="1">
    <source>
        <dbReference type="EMBL" id="KAJ1372488.1"/>
    </source>
</evidence>